<dbReference type="Pfam" id="PF07993">
    <property type="entry name" value="NAD_binding_4"/>
    <property type="match status" value="2"/>
</dbReference>
<evidence type="ECO:0000256" key="2">
    <source>
        <dbReference type="ARBA" id="ARBA00022516"/>
    </source>
</evidence>
<proteinExistence type="inferred from homology"/>
<accession>A0AAE1LFF1</accession>
<dbReference type="GO" id="GO:0102965">
    <property type="term" value="F:alcohol-forming long-chain fatty acyl-CoA reductase activity"/>
    <property type="evidence" value="ECO:0007669"/>
    <property type="project" value="UniProtKB-EC"/>
</dbReference>
<gene>
    <name evidence="7" type="ORF">KUF71_006966</name>
</gene>
<keyword evidence="4" id="KW-0521">NADP</keyword>
<dbReference type="CDD" id="cd05236">
    <property type="entry name" value="FAR-N_SDR_e"/>
    <property type="match status" value="2"/>
</dbReference>
<keyword evidence="2 4" id="KW-0444">Lipid biosynthesis</keyword>
<evidence type="ECO:0000259" key="6">
    <source>
        <dbReference type="Pfam" id="PF07993"/>
    </source>
</evidence>
<evidence type="ECO:0000313" key="7">
    <source>
        <dbReference type="EMBL" id="KAK3917435.1"/>
    </source>
</evidence>
<organism evidence="7 8">
    <name type="scientific">Frankliniella fusca</name>
    <dbReference type="NCBI Taxonomy" id="407009"/>
    <lineage>
        <taxon>Eukaryota</taxon>
        <taxon>Metazoa</taxon>
        <taxon>Ecdysozoa</taxon>
        <taxon>Arthropoda</taxon>
        <taxon>Hexapoda</taxon>
        <taxon>Insecta</taxon>
        <taxon>Pterygota</taxon>
        <taxon>Neoptera</taxon>
        <taxon>Paraneoptera</taxon>
        <taxon>Thysanoptera</taxon>
        <taxon>Terebrantia</taxon>
        <taxon>Thripoidea</taxon>
        <taxon>Thripidae</taxon>
        <taxon>Frankliniella</taxon>
    </lineage>
</organism>
<dbReference type="InterPro" id="IPR036291">
    <property type="entry name" value="NAD(P)-bd_dom_sf"/>
</dbReference>
<sequence>MLFGITLQYKGIVRAKPGEEAQAAQAQRQAHFAGKVGSGRAVQAAPPAQCTRPPRLGGELAAAYRRAREEVYETRMKLVKTRVRQPTVAEFYAGRNVLMTGGSGFLGRLLVEMLLRTCPDIGNIYLVLRAKKGEPPQERLRGLLDVPLFGRLRAERPGALSKVVVLPGDITELALGLSPEHQALVRQEVSVVFHVAASVRFDDPFQKAVFTNLRSTREVVALARAMPQLKVLVHVSTAYTNINRDPIEERVYPPHLDWEEVIRMAEQLDDDSLRAMDLLGHKLRDFQPNSYTFTKALAEQLIDDVAAELPVVIVRPSIVVPTHKDPMPGWIDNLNGLGAIWAAGQKGLLRVYCIEEFPLDSVPADLVTKTTVLASWARALDIRIRPLPVGVEPKGVEVVHATIGSLGCTFGDMEWCLTKDGILDKLAFPGAIRDPKFYRLDNPIAYQVLHWYHHILYGVVLDTAARLTGRKPRALKLYRRFVTSVEAGLPFAKPFVFEAINQRLLQILMHPADEEALRAERPGALSKVVVLPGDITELALGLSPEHQALVRQEVSVVFHVAASVRFDDPFQKAVFTNLRSTREVVALARAMPQLKVLVHVSTAYTNINRDPIEERVYPPHLDWEEVIRMAELLDDDSLRAMDCLGHKLRDFHPNSYTFTKALAEQLIDDVAAELPVIIVRPSIVVPTHKDPMPGWIDNLNGLAAVWAGGQKGLFRTYCAKDFSFDSVPADIVTKTTVLASWARALDIRIRPLPVGVEPKGVEVVHATIGSLGCTFGDMEWALTEDGFGDKVAFPGAIRDPKFYLVENPIVYHVLHWYHHILYGVVLDTAARLTGRKPRALKMYRRFVTSCEATNAFGKRSFVFEAINQRLLQILMHPADEEAYCFLDLYECRDNLDNYRKVMYESVRGVLVYALKEEDNYEKHRPHHDRRVL</sequence>
<evidence type="ECO:0000256" key="3">
    <source>
        <dbReference type="ARBA" id="ARBA00023098"/>
    </source>
</evidence>
<comment type="similarity">
    <text evidence="1 4">Belongs to the fatty acyl-CoA reductase family.</text>
</comment>
<feature type="domain" description="Thioester reductase (TE)" evidence="6">
    <location>
        <begin position="499"/>
        <end position="735"/>
    </location>
</feature>
<reference evidence="7" key="1">
    <citation type="submission" date="2021-07" db="EMBL/GenBank/DDBJ databases">
        <authorList>
            <person name="Catto M.A."/>
            <person name="Jacobson A."/>
            <person name="Kennedy G."/>
            <person name="Labadie P."/>
            <person name="Hunt B.G."/>
            <person name="Srinivasan R."/>
        </authorList>
    </citation>
    <scope>NUCLEOTIDE SEQUENCE</scope>
    <source>
        <strain evidence="7">PL_HMW_Pooled</strain>
        <tissue evidence="7">Head</tissue>
    </source>
</reference>
<evidence type="ECO:0000259" key="5">
    <source>
        <dbReference type="Pfam" id="PF03015"/>
    </source>
</evidence>
<dbReference type="InterPro" id="IPR026055">
    <property type="entry name" value="FAR"/>
</dbReference>
<dbReference type="InterPro" id="IPR033640">
    <property type="entry name" value="FAR_C"/>
</dbReference>
<dbReference type="EMBL" id="JAHWGI010000723">
    <property type="protein sequence ID" value="KAK3917435.1"/>
    <property type="molecule type" value="Genomic_DNA"/>
</dbReference>
<feature type="domain" description="Fatty acyl-CoA reductase C-terminal" evidence="5">
    <location>
        <begin position="819"/>
        <end position="916"/>
    </location>
</feature>
<protein>
    <recommendedName>
        <fullName evidence="4">Fatty acyl-CoA reductase</fullName>
        <ecNumber evidence="4">1.2.1.84</ecNumber>
    </recommendedName>
</protein>
<dbReference type="CDD" id="cd09071">
    <property type="entry name" value="FAR_C"/>
    <property type="match status" value="1"/>
</dbReference>
<dbReference type="Proteomes" id="UP001219518">
    <property type="component" value="Unassembled WGS sequence"/>
</dbReference>
<dbReference type="InterPro" id="IPR013120">
    <property type="entry name" value="FAR_NAD-bd"/>
</dbReference>
<dbReference type="EC" id="1.2.1.84" evidence="4"/>
<dbReference type="Gene3D" id="3.40.50.720">
    <property type="entry name" value="NAD(P)-binding Rossmann-like Domain"/>
    <property type="match status" value="2"/>
</dbReference>
<evidence type="ECO:0000256" key="1">
    <source>
        <dbReference type="ARBA" id="ARBA00005928"/>
    </source>
</evidence>
<evidence type="ECO:0000256" key="4">
    <source>
        <dbReference type="RuleBase" id="RU363097"/>
    </source>
</evidence>
<dbReference type="SUPFAM" id="SSF51735">
    <property type="entry name" value="NAD(P)-binding Rossmann-fold domains"/>
    <property type="match status" value="2"/>
</dbReference>
<comment type="catalytic activity">
    <reaction evidence="4">
        <text>a long-chain fatty acyl-CoA + 2 NADPH + 2 H(+) = a long-chain primary fatty alcohol + 2 NADP(+) + CoA</text>
        <dbReference type="Rhea" id="RHEA:52716"/>
        <dbReference type="ChEBI" id="CHEBI:15378"/>
        <dbReference type="ChEBI" id="CHEBI:57287"/>
        <dbReference type="ChEBI" id="CHEBI:57783"/>
        <dbReference type="ChEBI" id="CHEBI:58349"/>
        <dbReference type="ChEBI" id="CHEBI:77396"/>
        <dbReference type="ChEBI" id="CHEBI:83139"/>
        <dbReference type="EC" id="1.2.1.84"/>
    </reaction>
</comment>
<feature type="domain" description="Thioester reductase (TE)" evidence="6">
    <location>
        <begin position="100"/>
        <end position="370"/>
    </location>
</feature>
<comment type="function">
    <text evidence="4">Catalyzes the reduction of fatty acyl-CoA to fatty alcohols.</text>
</comment>
<evidence type="ECO:0000313" key="8">
    <source>
        <dbReference type="Proteomes" id="UP001219518"/>
    </source>
</evidence>
<dbReference type="PANTHER" id="PTHR11011:SF24">
    <property type="entry name" value="FATTY ACYL-COA REDUCTASE"/>
    <property type="match status" value="1"/>
</dbReference>
<dbReference type="AlphaFoldDB" id="A0AAE1LFF1"/>
<keyword evidence="3 4" id="KW-0443">Lipid metabolism</keyword>
<dbReference type="GO" id="GO:0035336">
    <property type="term" value="P:long-chain fatty-acyl-CoA metabolic process"/>
    <property type="evidence" value="ECO:0007669"/>
    <property type="project" value="TreeGrafter"/>
</dbReference>
<reference evidence="7" key="2">
    <citation type="journal article" date="2023" name="BMC Genomics">
        <title>Pest status, molecular evolution, and epigenetic factors derived from the genome assembly of Frankliniella fusca, a thysanopteran phytovirus vector.</title>
        <authorList>
            <person name="Catto M.A."/>
            <person name="Labadie P.E."/>
            <person name="Jacobson A.L."/>
            <person name="Kennedy G.G."/>
            <person name="Srinivasan R."/>
            <person name="Hunt B.G."/>
        </authorList>
    </citation>
    <scope>NUCLEOTIDE SEQUENCE</scope>
    <source>
        <strain evidence="7">PL_HMW_Pooled</strain>
    </source>
</reference>
<name>A0AAE1LFF1_9NEOP</name>
<keyword evidence="8" id="KW-1185">Reference proteome</keyword>
<comment type="caution">
    <text evidence="7">The sequence shown here is derived from an EMBL/GenBank/DDBJ whole genome shotgun (WGS) entry which is preliminary data.</text>
</comment>
<dbReference type="GO" id="GO:0005777">
    <property type="term" value="C:peroxisome"/>
    <property type="evidence" value="ECO:0007669"/>
    <property type="project" value="TreeGrafter"/>
</dbReference>
<dbReference type="PANTHER" id="PTHR11011">
    <property type="entry name" value="MALE STERILITY PROTEIN 2-RELATED"/>
    <property type="match status" value="1"/>
</dbReference>
<keyword evidence="4" id="KW-0560">Oxidoreductase</keyword>
<dbReference type="GO" id="GO:0080019">
    <property type="term" value="F:alcohol-forming very long-chain fatty acyl-CoA reductase activity"/>
    <property type="evidence" value="ECO:0007669"/>
    <property type="project" value="InterPro"/>
</dbReference>
<dbReference type="Pfam" id="PF03015">
    <property type="entry name" value="Sterile"/>
    <property type="match status" value="1"/>
</dbReference>